<comment type="caution">
    <text evidence="3">The sequence shown here is derived from an EMBL/GenBank/DDBJ whole genome shotgun (WGS) entry which is preliminary data.</text>
</comment>
<keyword evidence="1" id="KW-0175">Coiled coil</keyword>
<feature type="region of interest" description="Disordered" evidence="2">
    <location>
        <begin position="591"/>
        <end position="616"/>
    </location>
</feature>
<feature type="compositionally biased region" description="Basic and acidic residues" evidence="2">
    <location>
        <begin position="472"/>
        <end position="483"/>
    </location>
</feature>
<dbReference type="EMBL" id="JAKELL010000002">
    <property type="protein sequence ID" value="KAH9000066.1"/>
    <property type="molecule type" value="Genomic_DNA"/>
</dbReference>
<dbReference type="Proteomes" id="UP001201163">
    <property type="component" value="Unassembled WGS sequence"/>
</dbReference>
<feature type="compositionally biased region" description="Low complexity" evidence="2">
    <location>
        <begin position="270"/>
        <end position="288"/>
    </location>
</feature>
<dbReference type="PANTHER" id="PTHR48125">
    <property type="entry name" value="LP07818P1"/>
    <property type="match status" value="1"/>
</dbReference>
<evidence type="ECO:0000313" key="3">
    <source>
        <dbReference type="EMBL" id="KAH9000066.1"/>
    </source>
</evidence>
<dbReference type="AlphaFoldDB" id="A0AAD4LRN9"/>
<feature type="compositionally biased region" description="Low complexity" evidence="2">
    <location>
        <begin position="903"/>
        <end position="913"/>
    </location>
</feature>
<feature type="region of interest" description="Disordered" evidence="2">
    <location>
        <begin position="890"/>
        <end position="1009"/>
    </location>
</feature>
<feature type="compositionally biased region" description="Low complexity" evidence="2">
    <location>
        <begin position="324"/>
        <end position="346"/>
    </location>
</feature>
<feature type="compositionally biased region" description="Basic and acidic residues" evidence="2">
    <location>
        <begin position="603"/>
        <end position="615"/>
    </location>
</feature>
<sequence length="1217" mass="132105">MPPPLADGQVLREARESLLQEEQERIRLFPEEMQSIKDAVKAEIFANLNQEALANLDEWRAVYKHKFVEAMHNAFEAQYPGIHPTTKGKAPANPPPLTLSQVIRDAEPQIREEVQRLVDARIHDIHHEVRASIANGESFWKEGPIREGIAQEIRAATKEDLNREMAAELETLRHHLIQEHEEVATEWCDKNAAKITAMKEHFKHEAAQSLEEWKRGVQAEIKAWKVKYRNGRELSALRREATRMGFLLTQTDGGATDYTLAPLKVDGRELTSSPPSRATSPAPSLSQPTTPPPVPLLTDPNVTPTPVRVKRIRTDDAPPPPLALYPLSPAHPSTSLPTPADAAMAAPLPPPTPMEEDLEYAAEVWAESLETKNPGLLASIHAPLAHPSPLPAHNPSAPPQATALAALAEQPATAPLPGPILAPPPRLEPLTPAPPAAASVDGLAAVLEALNATITRLERKIDDGLNAQSKRIDALTRSTDPRPRPGTAGTAKASRAVAAPSKPNTKSRPAPPAMEETPRPYARVDDPAVDSVPELFTEGASSNPAPVPSTPTVVCESFQPPADKLIRLETDARGKPLPTATMPPPPEPAEVNQALGRTPAGKSRPETLARRKESPNTEVTVIRGHGVDDPNLKLQIYKRAPSAYVAEAHQEVEQIAQGKLILLSGRWSQSQSHNFMYTFQGHVPFEQIFPYRDILVKPLFAGYLVPNDGWTHAQLRDVQTRAPDGTIYDNNALLKELQRNVAFQNAIFCLVPHWQGSPYTVAHKERTTVTMAFVDDKGSVSANAVRAGTYMFNSRVRLIITGDSPTIVMCGRCHAIGHTTGSPACLIPVGSFRCARCGGSHHTEDHDTHCNGRHEKAGICNCFFCCLNCNGNHGTQSAACPLKKGFTPPDLVPRNDPAIVRTPPSAKGKGKAPAAPPEDLIPTQRDQPPAAGASDGTSDGFTTVTRRPKGNGSAKTKAWAARNATRSTVPTRPLTAASPAPRPSTLAAQAKDGPKARNPPPSPPSVADAPVIGEQHVATMQETIDAIARITKSSTDLTRDQDLRAICNDWKRIVEDDDAFGTLVACIPFRYAVRYHLPLTTPQTTATITKDKSVAAARDAINEFIHEWTEVSPFFYALASLQTGQTFVLLGESLEPPVDPETKAKEVTAASALITSCIAIHEFESPEDHIPILQDTITSLATTYPVPFFRLTAQNDLWRLIAEYQSTILPPMPPPHA</sequence>
<feature type="compositionally biased region" description="Low complexity" evidence="2">
    <location>
        <begin position="296"/>
        <end position="307"/>
    </location>
</feature>
<feature type="region of interest" description="Disordered" evidence="2">
    <location>
        <begin position="472"/>
        <end position="526"/>
    </location>
</feature>
<evidence type="ECO:0000256" key="2">
    <source>
        <dbReference type="SAM" id="MobiDB-lite"/>
    </source>
</evidence>
<feature type="compositionally biased region" description="Basic and acidic residues" evidence="2">
    <location>
        <begin position="516"/>
        <end position="526"/>
    </location>
</feature>
<gene>
    <name evidence="3" type="ORF">EDB92DRAFT_1939797</name>
</gene>
<accession>A0AAD4LRN9</accession>
<feature type="region of interest" description="Disordered" evidence="2">
    <location>
        <begin position="267"/>
        <end position="348"/>
    </location>
</feature>
<feature type="compositionally biased region" description="Polar residues" evidence="2">
    <location>
        <begin position="935"/>
        <end position="945"/>
    </location>
</feature>
<feature type="coiled-coil region" evidence="1">
    <location>
        <begin position="440"/>
        <end position="467"/>
    </location>
</feature>
<evidence type="ECO:0000256" key="1">
    <source>
        <dbReference type="SAM" id="Coils"/>
    </source>
</evidence>
<organism evidence="3 4">
    <name type="scientific">Lactarius akahatsu</name>
    <dbReference type="NCBI Taxonomy" id="416441"/>
    <lineage>
        <taxon>Eukaryota</taxon>
        <taxon>Fungi</taxon>
        <taxon>Dikarya</taxon>
        <taxon>Basidiomycota</taxon>
        <taxon>Agaricomycotina</taxon>
        <taxon>Agaricomycetes</taxon>
        <taxon>Russulales</taxon>
        <taxon>Russulaceae</taxon>
        <taxon>Lactarius</taxon>
    </lineage>
</organism>
<reference evidence="3" key="1">
    <citation type="submission" date="2022-01" db="EMBL/GenBank/DDBJ databases">
        <title>Comparative genomics reveals a dynamic genome evolution in the ectomycorrhizal milk-cap (Lactarius) mushrooms.</title>
        <authorList>
            <consortium name="DOE Joint Genome Institute"/>
            <person name="Lebreton A."/>
            <person name="Tang N."/>
            <person name="Kuo A."/>
            <person name="LaButti K."/>
            <person name="Drula E."/>
            <person name="Barry K."/>
            <person name="Clum A."/>
            <person name="Lipzen A."/>
            <person name="Mousain D."/>
            <person name="Ng V."/>
            <person name="Wang R."/>
            <person name="Wang X."/>
            <person name="Dai Y."/>
            <person name="Henrissat B."/>
            <person name="Grigoriev I.V."/>
            <person name="Guerin-Laguette A."/>
            <person name="Yu F."/>
            <person name="Martin F.M."/>
        </authorList>
    </citation>
    <scope>NUCLEOTIDE SEQUENCE</scope>
    <source>
        <strain evidence="3">QP</strain>
    </source>
</reference>
<evidence type="ECO:0000313" key="4">
    <source>
        <dbReference type="Proteomes" id="UP001201163"/>
    </source>
</evidence>
<protein>
    <submittedName>
        <fullName evidence="3">Uncharacterized protein</fullName>
    </submittedName>
</protein>
<dbReference type="PANTHER" id="PTHR48125:SF12">
    <property type="entry name" value="AT HOOK TRANSCRIPTION FACTOR FAMILY-RELATED"/>
    <property type="match status" value="1"/>
</dbReference>
<keyword evidence="4" id="KW-1185">Reference proteome</keyword>
<proteinExistence type="predicted"/>
<name>A0AAD4LRN9_9AGAM</name>